<dbReference type="AlphaFoldDB" id="M0IIV8"/>
<comment type="caution">
    <text evidence="1">The sequence shown here is derived from an EMBL/GenBank/DDBJ whole genome shotgun (WGS) entry which is preliminary data.</text>
</comment>
<evidence type="ECO:0000313" key="1">
    <source>
        <dbReference type="EMBL" id="ELZ95967.1"/>
    </source>
</evidence>
<organism evidence="1 2">
    <name type="scientific">Haloferax mucosum ATCC BAA-1512</name>
    <dbReference type="NCBI Taxonomy" id="662479"/>
    <lineage>
        <taxon>Archaea</taxon>
        <taxon>Methanobacteriati</taxon>
        <taxon>Methanobacteriota</taxon>
        <taxon>Stenosarchaea group</taxon>
        <taxon>Halobacteria</taxon>
        <taxon>Halobacteriales</taxon>
        <taxon>Haloferacaceae</taxon>
        <taxon>Haloferax</taxon>
    </lineage>
</organism>
<name>M0IIV8_9EURY</name>
<gene>
    <name evidence="1" type="ORF">C440_06742</name>
</gene>
<evidence type="ECO:0000313" key="2">
    <source>
        <dbReference type="Proteomes" id="UP000011550"/>
    </source>
</evidence>
<proteinExistence type="predicted"/>
<accession>M0IIV8</accession>
<protein>
    <submittedName>
        <fullName evidence="1">Uncharacterized protein</fullName>
    </submittedName>
</protein>
<keyword evidence="2" id="KW-1185">Reference proteome</keyword>
<dbReference type="Proteomes" id="UP000011550">
    <property type="component" value="Unassembled WGS sequence"/>
</dbReference>
<dbReference type="RefSeq" id="WP_008319522.1">
    <property type="nucleotide sequence ID" value="NZ_AOLN01000010.1"/>
</dbReference>
<reference evidence="1 2" key="1">
    <citation type="journal article" date="2014" name="PLoS Genet.">
        <title>Phylogenetically driven sequencing of extremely halophilic archaea reveals strategies for static and dynamic osmo-response.</title>
        <authorList>
            <person name="Becker E.A."/>
            <person name="Seitzer P.M."/>
            <person name="Tritt A."/>
            <person name="Larsen D."/>
            <person name="Krusor M."/>
            <person name="Yao A.I."/>
            <person name="Wu D."/>
            <person name="Madern D."/>
            <person name="Eisen J.A."/>
            <person name="Darling A.E."/>
            <person name="Facciotti M.T."/>
        </authorList>
    </citation>
    <scope>NUCLEOTIDE SEQUENCE [LARGE SCALE GENOMIC DNA]</scope>
    <source>
        <strain evidence="1 2">ATCC BAA-1512</strain>
    </source>
</reference>
<dbReference type="EMBL" id="AOLN01000010">
    <property type="protein sequence ID" value="ELZ95967.1"/>
    <property type="molecule type" value="Genomic_DNA"/>
</dbReference>
<dbReference type="PATRIC" id="fig|662479.7.peg.1361"/>
<dbReference type="OrthoDB" id="303179at2157"/>
<sequence>MCPQTDESNREYGRRSVLRRSVGALVVGLTGATSGCLSGLPPVGPKQHFGRLDVPQADPPRYRRWLPAPSVADGLDDEHYGFLFRRPSKLEYPAPIRFIVPRKRLLRETDYFGIDYDSYGTILETPFGTVIEADFDRQTVVDTLAEGGYQKADTYTGYDVFSRSDVRRRAAVSDDAIVWSNENHHERANIELVVDAEAGDVPRYHESNDDFKRLSEKIGESRMVELTPPLEGARYWMSCEAFRFDEQTAYHVRSFLFPDGTTVPKERLKERGIGGTVLTREVENSDLRFDGRMATFEGRIPPKAGVHPSNVKPSYPPQVTWGVTYETDSESAVVRHEVGESVPAERISLAFDVARDAPGVGHTKRVEGPLFTDSKTVEPGDTATVDLRNPPAVRVKPPLEVDEDTPDSDWETRPATLLKVILSGEVSYPLFCIALPDSGGTQR</sequence>